<dbReference type="SUPFAM" id="SSF52540">
    <property type="entry name" value="P-loop containing nucleoside triphosphate hydrolases"/>
    <property type="match status" value="1"/>
</dbReference>
<feature type="compositionally biased region" description="Basic and acidic residues" evidence="1">
    <location>
        <begin position="403"/>
        <end position="412"/>
    </location>
</feature>
<feature type="compositionally biased region" description="Acidic residues" evidence="1">
    <location>
        <begin position="418"/>
        <end position="429"/>
    </location>
</feature>
<dbReference type="AlphaFoldDB" id="A0A485LFV8"/>
<organism evidence="3 4">
    <name type="scientific">Aphanomyces stellatus</name>
    <dbReference type="NCBI Taxonomy" id="120398"/>
    <lineage>
        <taxon>Eukaryota</taxon>
        <taxon>Sar</taxon>
        <taxon>Stramenopiles</taxon>
        <taxon>Oomycota</taxon>
        <taxon>Saprolegniomycetes</taxon>
        <taxon>Saprolegniales</taxon>
        <taxon>Verrucalvaceae</taxon>
        <taxon>Aphanomyces</taxon>
    </lineage>
</organism>
<evidence type="ECO:0000313" key="2">
    <source>
        <dbReference type="EMBL" id="KAF0687451.1"/>
    </source>
</evidence>
<dbReference type="InterPro" id="IPR027417">
    <property type="entry name" value="P-loop_NTPase"/>
</dbReference>
<feature type="compositionally biased region" description="Polar residues" evidence="1">
    <location>
        <begin position="653"/>
        <end position="667"/>
    </location>
</feature>
<dbReference type="EMBL" id="CAADRA010006939">
    <property type="protein sequence ID" value="VFT97494.1"/>
    <property type="molecule type" value="Genomic_DNA"/>
</dbReference>
<sequence>MDMQHEGQADSSDPMEKMLVLHPVESADPKVEEYTRYRLQETMTLMGCRRNDAITVTSRLFESYEAHAAAVPPKPWTFAVLQLNVYAELTKLDYTKPTHLLDFDLAKEVTQRNTSFVVLLGGTSGTGKSTLASLLASRLRLTTVLPTDSVRHISRAYMTKEENPCAFTSTYQAGDALTPAQVDELAQIASGDVNTLMSDKRLHKRKVLKGYTLQSDAVLEKLDLVLTMFEKRKQSLVVEGVHLNTEQMAELVRRHPNCIPFVIYISNETKHRERFAVRAKHMTVDPQENKYIKYFDNIRIIQRHLCKNADKFLIPKIDNTNVDRSLVTIQTTLIRVLRKMLRGESVIDDAATGKFVLLSREHENAIKKAWSSKGMRKAMRPLIKQRVSKRLLLRRLLAEQKMPDNCHLHDDSSSSDDGKDDDDDDDDDAAGGGGRRGGSGLDGVEEEEDEQTTVVGSLLSLRDKKPTVEPTDDADLSTAIQRVALWRASLPSPFAQDMPLDVNPDLTFEHTPSVADMKSRWRRHERTRSWFASPPPATTPTREKGSLSVVYDSAARATMATRKATKARPSSSSPKKHTKGLKDAALMRPQSSRSGRVVVASPSPRHLGQSCRWDDDDSCDADFDIDSVSVAGDHKAATGNDDDDEDLDRQDGISESSSVADISTSPMASPIQRSMDGDCNFDLSSSDEEDDEEDKVRASV</sequence>
<dbReference type="PANTHER" id="PTHR33477:SF3">
    <property type="entry name" value="P-LOOP NTPASE DOMAIN-CONTAINING PROTEIN LPA1 HOMOLOG 1"/>
    <property type="match status" value="1"/>
</dbReference>
<feature type="compositionally biased region" description="Acidic residues" evidence="1">
    <location>
        <begin position="614"/>
        <end position="625"/>
    </location>
</feature>
<feature type="region of interest" description="Disordered" evidence="1">
    <location>
        <begin position="403"/>
        <end position="473"/>
    </location>
</feature>
<reference evidence="2" key="2">
    <citation type="submission" date="2019-06" db="EMBL/GenBank/DDBJ databases">
        <title>Genomics analysis of Aphanomyces spp. identifies a new class of oomycete effector associated with host adaptation.</title>
        <authorList>
            <person name="Gaulin E."/>
        </authorList>
    </citation>
    <scope>NUCLEOTIDE SEQUENCE</scope>
    <source>
        <strain evidence="2">CBS 578.67</strain>
    </source>
</reference>
<feature type="region of interest" description="Disordered" evidence="1">
    <location>
        <begin position="529"/>
        <end position="700"/>
    </location>
</feature>
<gene>
    <name evidence="3" type="primary">Aste57867_20815</name>
    <name evidence="2" type="ORF">As57867_020747</name>
    <name evidence="3" type="ORF">ASTE57867_20815</name>
</gene>
<reference evidence="3 4" key="1">
    <citation type="submission" date="2019-03" db="EMBL/GenBank/DDBJ databases">
        <authorList>
            <person name="Gaulin E."/>
            <person name="Dumas B."/>
        </authorList>
    </citation>
    <scope>NUCLEOTIDE SEQUENCE [LARGE SCALE GENOMIC DNA]</scope>
    <source>
        <strain evidence="3">CBS 568.67</strain>
    </source>
</reference>
<keyword evidence="4" id="KW-1185">Reference proteome</keyword>
<name>A0A485LFV8_9STRA</name>
<evidence type="ECO:0000313" key="3">
    <source>
        <dbReference type="EMBL" id="VFT97494.1"/>
    </source>
</evidence>
<dbReference type="OrthoDB" id="10263927at2759"/>
<dbReference type="Gene3D" id="3.40.50.300">
    <property type="entry name" value="P-loop containing nucleotide triphosphate hydrolases"/>
    <property type="match status" value="1"/>
</dbReference>
<dbReference type="Proteomes" id="UP000332933">
    <property type="component" value="Unassembled WGS sequence"/>
</dbReference>
<feature type="compositionally biased region" description="Gly residues" evidence="1">
    <location>
        <begin position="430"/>
        <end position="441"/>
    </location>
</feature>
<accession>A0A485LFV8</accession>
<evidence type="ECO:0000256" key="1">
    <source>
        <dbReference type="SAM" id="MobiDB-lite"/>
    </source>
</evidence>
<evidence type="ECO:0000313" key="4">
    <source>
        <dbReference type="Proteomes" id="UP000332933"/>
    </source>
</evidence>
<dbReference type="EMBL" id="VJMH01006913">
    <property type="protein sequence ID" value="KAF0687451.1"/>
    <property type="molecule type" value="Genomic_DNA"/>
</dbReference>
<proteinExistence type="predicted"/>
<protein>
    <submittedName>
        <fullName evidence="3">Aste57867_20815 protein</fullName>
    </submittedName>
</protein>
<dbReference type="PANTHER" id="PTHR33477">
    <property type="entry name" value="P-LOOP NTPASE DOMAIN-CONTAINING PROTEIN LPA1 HOMOLOG 1"/>
    <property type="match status" value="1"/>
</dbReference>